<dbReference type="EMBL" id="BARU01004028">
    <property type="protein sequence ID" value="GAH29893.1"/>
    <property type="molecule type" value="Genomic_DNA"/>
</dbReference>
<protein>
    <submittedName>
        <fullName evidence="1">Uncharacterized protein</fullName>
    </submittedName>
</protein>
<feature type="non-terminal residue" evidence="1">
    <location>
        <position position="31"/>
    </location>
</feature>
<proteinExistence type="predicted"/>
<sequence>MIEMSEDERLLRGRKIRVKQIPFYSKTTVLL</sequence>
<organism evidence="1">
    <name type="scientific">marine sediment metagenome</name>
    <dbReference type="NCBI Taxonomy" id="412755"/>
    <lineage>
        <taxon>unclassified sequences</taxon>
        <taxon>metagenomes</taxon>
        <taxon>ecological metagenomes</taxon>
    </lineage>
</organism>
<name>X1GA35_9ZZZZ</name>
<dbReference type="AlphaFoldDB" id="X1GA35"/>
<gene>
    <name evidence="1" type="ORF">S03H2_08321</name>
</gene>
<reference evidence="1" key="1">
    <citation type="journal article" date="2014" name="Front. Microbiol.">
        <title>High frequency of phylogenetically diverse reductive dehalogenase-homologous genes in deep subseafloor sedimentary metagenomes.</title>
        <authorList>
            <person name="Kawai M."/>
            <person name="Futagami T."/>
            <person name="Toyoda A."/>
            <person name="Takaki Y."/>
            <person name="Nishi S."/>
            <person name="Hori S."/>
            <person name="Arai W."/>
            <person name="Tsubouchi T."/>
            <person name="Morono Y."/>
            <person name="Uchiyama I."/>
            <person name="Ito T."/>
            <person name="Fujiyama A."/>
            <person name="Inagaki F."/>
            <person name="Takami H."/>
        </authorList>
    </citation>
    <scope>NUCLEOTIDE SEQUENCE</scope>
    <source>
        <strain evidence="1">Expedition CK06-06</strain>
    </source>
</reference>
<evidence type="ECO:0000313" key="1">
    <source>
        <dbReference type="EMBL" id="GAH29893.1"/>
    </source>
</evidence>
<accession>X1GA35</accession>
<comment type="caution">
    <text evidence="1">The sequence shown here is derived from an EMBL/GenBank/DDBJ whole genome shotgun (WGS) entry which is preliminary data.</text>
</comment>